<keyword evidence="2 5" id="KW-0560">Oxidoreductase</keyword>
<dbReference type="EC" id="1.8.4.12" evidence="1"/>
<dbReference type="InterPro" id="IPR028427">
    <property type="entry name" value="Met_Sox_Rdtase_MsrB"/>
</dbReference>
<dbReference type="InterPro" id="IPR002579">
    <property type="entry name" value="Met_Sox_Rdtase_MsrB_dom"/>
</dbReference>
<dbReference type="Proteomes" id="UP001597369">
    <property type="component" value="Unassembled WGS sequence"/>
</dbReference>
<sequence>MVRNQKIQLPKQQNPEEQHKVYACSRCGSVLFEAEKKFHVGSGFPSFWAHVGDNVQQNPLDTYGRHRVQLLCSQCKQHLGHLFEDSRTPTNVRYCINADSLKLEENNSQR</sequence>
<dbReference type="PANTHER" id="PTHR10173">
    <property type="entry name" value="METHIONINE SULFOXIDE REDUCTASE"/>
    <property type="match status" value="1"/>
</dbReference>
<accession>A0ABW4X317</accession>
<dbReference type="Gene3D" id="2.170.150.20">
    <property type="entry name" value="Peptide methionine sulfoxide reductase"/>
    <property type="match status" value="1"/>
</dbReference>
<evidence type="ECO:0000259" key="4">
    <source>
        <dbReference type="PROSITE" id="PS51790"/>
    </source>
</evidence>
<reference evidence="6" key="1">
    <citation type="journal article" date="2019" name="Int. J. Syst. Evol. Microbiol.">
        <title>The Global Catalogue of Microorganisms (GCM) 10K type strain sequencing project: providing services to taxonomists for standard genome sequencing and annotation.</title>
        <authorList>
            <consortium name="The Broad Institute Genomics Platform"/>
            <consortium name="The Broad Institute Genome Sequencing Center for Infectious Disease"/>
            <person name="Wu L."/>
            <person name="Ma J."/>
        </authorList>
    </citation>
    <scope>NUCLEOTIDE SEQUENCE [LARGE SCALE GENOMIC DNA]</scope>
    <source>
        <strain evidence="6">JCM 16545</strain>
    </source>
</reference>
<keyword evidence="6" id="KW-1185">Reference proteome</keyword>
<dbReference type="SUPFAM" id="SSF51316">
    <property type="entry name" value="Mss4-like"/>
    <property type="match status" value="1"/>
</dbReference>
<evidence type="ECO:0000313" key="6">
    <source>
        <dbReference type="Proteomes" id="UP001597369"/>
    </source>
</evidence>
<gene>
    <name evidence="5" type="ORF">ACFSKU_16840</name>
</gene>
<evidence type="ECO:0000256" key="3">
    <source>
        <dbReference type="ARBA" id="ARBA00048488"/>
    </source>
</evidence>
<comment type="caution">
    <text evidence="5">The sequence shown here is derived from an EMBL/GenBank/DDBJ whole genome shotgun (WGS) entry which is preliminary data.</text>
</comment>
<proteinExistence type="predicted"/>
<dbReference type="GO" id="GO:0033743">
    <property type="term" value="F:peptide-methionine (R)-S-oxide reductase activity"/>
    <property type="evidence" value="ECO:0007669"/>
    <property type="project" value="UniProtKB-EC"/>
</dbReference>
<name>A0ABW4X317_9BACT</name>
<feature type="domain" description="MsrB" evidence="4">
    <location>
        <begin position="1"/>
        <end position="106"/>
    </location>
</feature>
<evidence type="ECO:0000256" key="2">
    <source>
        <dbReference type="ARBA" id="ARBA00023002"/>
    </source>
</evidence>
<dbReference type="InterPro" id="IPR011057">
    <property type="entry name" value="Mss4-like_sf"/>
</dbReference>
<protein>
    <recommendedName>
        <fullName evidence="1">peptide-methionine (R)-S-oxide reductase</fullName>
        <ecNumber evidence="1">1.8.4.12</ecNumber>
    </recommendedName>
</protein>
<dbReference type="RefSeq" id="WP_229958838.1">
    <property type="nucleotide sequence ID" value="NZ_JAJJWI010000004.1"/>
</dbReference>
<dbReference type="EMBL" id="JBHUHV010000054">
    <property type="protein sequence ID" value="MFD2068560.1"/>
    <property type="molecule type" value="Genomic_DNA"/>
</dbReference>
<comment type="catalytic activity">
    <reaction evidence="3">
        <text>L-methionyl-[protein] + [thioredoxin]-disulfide + H2O = L-methionyl-(R)-S-oxide-[protein] + [thioredoxin]-dithiol</text>
        <dbReference type="Rhea" id="RHEA:24164"/>
        <dbReference type="Rhea" id="RHEA-COMP:10698"/>
        <dbReference type="Rhea" id="RHEA-COMP:10700"/>
        <dbReference type="Rhea" id="RHEA-COMP:12313"/>
        <dbReference type="Rhea" id="RHEA-COMP:12314"/>
        <dbReference type="ChEBI" id="CHEBI:15377"/>
        <dbReference type="ChEBI" id="CHEBI:16044"/>
        <dbReference type="ChEBI" id="CHEBI:29950"/>
        <dbReference type="ChEBI" id="CHEBI:45764"/>
        <dbReference type="ChEBI" id="CHEBI:50058"/>
        <dbReference type="EC" id="1.8.4.12"/>
    </reaction>
</comment>
<dbReference type="PANTHER" id="PTHR10173:SF52">
    <property type="entry name" value="METHIONINE-R-SULFOXIDE REDUCTASE B1"/>
    <property type="match status" value="1"/>
</dbReference>
<dbReference type="PROSITE" id="PS51790">
    <property type="entry name" value="MSRB"/>
    <property type="match status" value="1"/>
</dbReference>
<evidence type="ECO:0000313" key="5">
    <source>
        <dbReference type="EMBL" id="MFD2068560.1"/>
    </source>
</evidence>
<organism evidence="5 6">
    <name type="scientific">Pontibacter silvestris</name>
    <dbReference type="NCBI Taxonomy" id="2305183"/>
    <lineage>
        <taxon>Bacteria</taxon>
        <taxon>Pseudomonadati</taxon>
        <taxon>Bacteroidota</taxon>
        <taxon>Cytophagia</taxon>
        <taxon>Cytophagales</taxon>
        <taxon>Hymenobacteraceae</taxon>
        <taxon>Pontibacter</taxon>
    </lineage>
</organism>
<evidence type="ECO:0000256" key="1">
    <source>
        <dbReference type="ARBA" id="ARBA00012499"/>
    </source>
</evidence>
<dbReference type="Pfam" id="PF01641">
    <property type="entry name" value="SelR"/>
    <property type="match status" value="1"/>
</dbReference>